<dbReference type="GO" id="GO:0006355">
    <property type="term" value="P:regulation of DNA-templated transcription"/>
    <property type="evidence" value="ECO:0007669"/>
    <property type="project" value="InterPro"/>
</dbReference>
<dbReference type="InterPro" id="IPR036388">
    <property type="entry name" value="WH-like_DNA-bd_sf"/>
</dbReference>
<dbReference type="SMART" id="SM00862">
    <property type="entry name" value="Trans_reg_C"/>
    <property type="match status" value="1"/>
</dbReference>
<keyword evidence="6" id="KW-1185">Reference proteome</keyword>
<dbReference type="Proteomes" id="UP000189545">
    <property type="component" value="Chromosome"/>
</dbReference>
<evidence type="ECO:0000256" key="3">
    <source>
        <dbReference type="SAM" id="Phobius"/>
    </source>
</evidence>
<evidence type="ECO:0000256" key="1">
    <source>
        <dbReference type="ARBA" id="ARBA00023125"/>
    </source>
</evidence>
<dbReference type="STRING" id="225848.Sps_01993"/>
<dbReference type="OrthoDB" id="6311790at2"/>
<evidence type="ECO:0000256" key="2">
    <source>
        <dbReference type="PROSITE-ProRule" id="PRU01091"/>
    </source>
</evidence>
<organism evidence="5 6">
    <name type="scientific">Shewanella psychrophila</name>
    <dbReference type="NCBI Taxonomy" id="225848"/>
    <lineage>
        <taxon>Bacteria</taxon>
        <taxon>Pseudomonadati</taxon>
        <taxon>Pseudomonadota</taxon>
        <taxon>Gammaproteobacteria</taxon>
        <taxon>Alteromonadales</taxon>
        <taxon>Shewanellaceae</taxon>
        <taxon>Shewanella</taxon>
    </lineage>
</organism>
<evidence type="ECO:0000313" key="6">
    <source>
        <dbReference type="Proteomes" id="UP000189545"/>
    </source>
</evidence>
<dbReference type="Pfam" id="PF00486">
    <property type="entry name" value="Trans_reg_C"/>
    <property type="match status" value="1"/>
</dbReference>
<dbReference type="CDD" id="cd00383">
    <property type="entry name" value="trans_reg_C"/>
    <property type="match status" value="1"/>
</dbReference>
<reference evidence="5 6" key="1">
    <citation type="submission" date="2016-03" db="EMBL/GenBank/DDBJ databases">
        <title>Complete genome sequence of Shewanella psychrophila WP2, a deep sea bacterium isolated from west Pacific sediment.</title>
        <authorList>
            <person name="Xu G."/>
            <person name="Jian H."/>
        </authorList>
    </citation>
    <scope>NUCLEOTIDE SEQUENCE [LARGE SCALE GENOMIC DNA]</scope>
    <source>
        <strain evidence="5 6">WP2</strain>
    </source>
</reference>
<gene>
    <name evidence="5" type="ORF">Sps_01993</name>
</gene>
<keyword evidence="3" id="KW-0472">Membrane</keyword>
<sequence>MRIRVEQRIIIDFSTNKILDCPTGYEKEIGTNEALLLKLFTSRPNQLLSKEEIIAFVWKDRGIIVEEGSLLQSISACRKLLDDKSNQLIKTVRGKGYQFEGEVSADLPHPIKHHQNESLPVPATHEPAVPGMPWLNHGLYFVLPYIGVIVLGMVFMTFTSYLPGKTYQECYLVLPEQDIAQRLSSPLIYESGNTQLLLSEQGSYGFKKGVEGVNCSE</sequence>
<dbReference type="SUPFAM" id="SSF46894">
    <property type="entry name" value="C-terminal effector domain of the bipartite response regulators"/>
    <property type="match status" value="1"/>
</dbReference>
<accession>A0A1S6HNP8</accession>
<keyword evidence="3" id="KW-0812">Transmembrane</keyword>
<feature type="transmembrane region" description="Helical" evidence="3">
    <location>
        <begin position="139"/>
        <end position="162"/>
    </location>
</feature>
<evidence type="ECO:0000313" key="5">
    <source>
        <dbReference type="EMBL" id="AQS37153.1"/>
    </source>
</evidence>
<protein>
    <submittedName>
        <fullName evidence="5">Transcriptional regulatory protein</fullName>
    </submittedName>
</protein>
<dbReference type="AlphaFoldDB" id="A0A1S6HNP8"/>
<name>A0A1S6HNP8_9GAMM</name>
<feature type="domain" description="OmpR/PhoB-type" evidence="4">
    <location>
        <begin position="1"/>
        <end position="101"/>
    </location>
</feature>
<feature type="DNA-binding region" description="OmpR/PhoB-type" evidence="2">
    <location>
        <begin position="1"/>
        <end position="101"/>
    </location>
</feature>
<dbReference type="PROSITE" id="PS51755">
    <property type="entry name" value="OMPR_PHOB"/>
    <property type="match status" value="1"/>
</dbReference>
<dbReference type="EMBL" id="CP014782">
    <property type="protein sequence ID" value="AQS37153.1"/>
    <property type="molecule type" value="Genomic_DNA"/>
</dbReference>
<dbReference type="InterPro" id="IPR016032">
    <property type="entry name" value="Sig_transdc_resp-reg_C-effctor"/>
</dbReference>
<proteinExistence type="predicted"/>
<keyword evidence="3" id="KW-1133">Transmembrane helix</keyword>
<dbReference type="GO" id="GO:0000160">
    <property type="term" value="P:phosphorelay signal transduction system"/>
    <property type="evidence" value="ECO:0007669"/>
    <property type="project" value="InterPro"/>
</dbReference>
<dbReference type="Gene3D" id="1.10.10.10">
    <property type="entry name" value="Winged helix-like DNA-binding domain superfamily/Winged helix DNA-binding domain"/>
    <property type="match status" value="1"/>
</dbReference>
<dbReference type="KEGG" id="spsw:Sps_01993"/>
<evidence type="ECO:0000259" key="4">
    <source>
        <dbReference type="PROSITE" id="PS51755"/>
    </source>
</evidence>
<dbReference type="RefSeq" id="WP_077752356.1">
    <property type="nucleotide sequence ID" value="NZ_CP014782.1"/>
</dbReference>
<keyword evidence="1 2" id="KW-0238">DNA-binding</keyword>
<dbReference type="GO" id="GO:0003677">
    <property type="term" value="F:DNA binding"/>
    <property type="evidence" value="ECO:0007669"/>
    <property type="project" value="UniProtKB-UniRule"/>
</dbReference>
<dbReference type="InterPro" id="IPR001867">
    <property type="entry name" value="OmpR/PhoB-type_DNA-bd"/>
</dbReference>